<accession>A0A9X1MLR8</accession>
<keyword evidence="2" id="KW-1185">Reference proteome</keyword>
<dbReference type="RefSeq" id="WP_230218526.1">
    <property type="nucleotide sequence ID" value="NZ_JAJKFT010000008.1"/>
</dbReference>
<organism evidence="1 2">
    <name type="scientific">Blastopirellula sediminis</name>
    <dbReference type="NCBI Taxonomy" id="2894196"/>
    <lineage>
        <taxon>Bacteria</taxon>
        <taxon>Pseudomonadati</taxon>
        <taxon>Planctomycetota</taxon>
        <taxon>Planctomycetia</taxon>
        <taxon>Pirellulales</taxon>
        <taxon>Pirellulaceae</taxon>
        <taxon>Blastopirellula</taxon>
    </lineage>
</organism>
<dbReference type="AlphaFoldDB" id="A0A9X1MLR8"/>
<evidence type="ECO:0000313" key="1">
    <source>
        <dbReference type="EMBL" id="MCC9628959.1"/>
    </source>
</evidence>
<dbReference type="EMBL" id="JAJKFT010000008">
    <property type="protein sequence ID" value="MCC9628959.1"/>
    <property type="molecule type" value="Genomic_DNA"/>
</dbReference>
<name>A0A9X1MLR8_9BACT</name>
<sequence length="73" mass="8297">MMRIRDIHRAVAAATGESLADIERLGFQLESPTLAVDRLEEVDSPQLIDWDQVESDRFQQAYWGLTDDSLYAA</sequence>
<proteinExistence type="predicted"/>
<reference evidence="1" key="1">
    <citation type="submission" date="2021-11" db="EMBL/GenBank/DDBJ databases">
        <title>Genome sequence.</title>
        <authorList>
            <person name="Sun Q."/>
        </authorList>
    </citation>
    <scope>NUCLEOTIDE SEQUENCE</scope>
    <source>
        <strain evidence="1">JC732</strain>
    </source>
</reference>
<comment type="caution">
    <text evidence="1">The sequence shown here is derived from an EMBL/GenBank/DDBJ whole genome shotgun (WGS) entry which is preliminary data.</text>
</comment>
<protein>
    <submittedName>
        <fullName evidence="1">Uncharacterized protein</fullName>
    </submittedName>
</protein>
<dbReference type="Proteomes" id="UP001139103">
    <property type="component" value="Unassembled WGS sequence"/>
</dbReference>
<gene>
    <name evidence="1" type="ORF">LOC68_11165</name>
</gene>
<evidence type="ECO:0000313" key="2">
    <source>
        <dbReference type="Proteomes" id="UP001139103"/>
    </source>
</evidence>